<dbReference type="Gene3D" id="1.20.950.20">
    <property type="entry name" value="Transmembrane di-heme cytochromes, Chain C"/>
    <property type="match status" value="1"/>
</dbReference>
<dbReference type="InterPro" id="IPR010177">
    <property type="entry name" value="Paired_CXXCH_1"/>
</dbReference>
<feature type="transmembrane region" description="Helical" evidence="6">
    <location>
        <begin position="495"/>
        <end position="514"/>
    </location>
</feature>
<evidence type="ECO:0000313" key="10">
    <source>
        <dbReference type="EMBL" id="SQI43287.1"/>
    </source>
</evidence>
<dbReference type="GO" id="GO:0009055">
    <property type="term" value="F:electron transfer activity"/>
    <property type="evidence" value="ECO:0007669"/>
    <property type="project" value="InterPro"/>
</dbReference>
<evidence type="ECO:0000259" key="9">
    <source>
        <dbReference type="Pfam" id="PF09699"/>
    </source>
</evidence>
<dbReference type="InterPro" id="IPR011577">
    <property type="entry name" value="Cyt_b561_bac/Ni-Hgenase"/>
</dbReference>
<accession>A0A2X4UTX2</accession>
<keyword evidence="11" id="KW-1185">Reference proteome</keyword>
<dbReference type="Pfam" id="PF09699">
    <property type="entry name" value="Paired_CXXCH_1"/>
    <property type="match status" value="1"/>
</dbReference>
<evidence type="ECO:0000256" key="1">
    <source>
        <dbReference type="ARBA" id="ARBA00004651"/>
    </source>
</evidence>
<feature type="transmembrane region" description="Helical" evidence="6">
    <location>
        <begin position="386"/>
        <end position="405"/>
    </location>
</feature>
<keyword evidence="7" id="KW-0732">Signal</keyword>
<dbReference type="InterPro" id="IPR051542">
    <property type="entry name" value="Hydrogenase_cytochrome"/>
</dbReference>
<dbReference type="GO" id="GO:0022904">
    <property type="term" value="P:respiratory electron transport chain"/>
    <property type="evidence" value="ECO:0007669"/>
    <property type="project" value="InterPro"/>
</dbReference>
<name>A0A2X4UTX2_9GAMM</name>
<dbReference type="GO" id="GO:0020037">
    <property type="term" value="F:heme binding"/>
    <property type="evidence" value="ECO:0007669"/>
    <property type="project" value="TreeGrafter"/>
</dbReference>
<protein>
    <submittedName>
        <fullName evidence="10">Thiosulfate reductase cytochrome B subunit</fullName>
    </submittedName>
</protein>
<dbReference type="PANTHER" id="PTHR30485:SF1">
    <property type="entry name" value="CYTOCHROME YDHU-RELATED"/>
    <property type="match status" value="1"/>
</dbReference>
<evidence type="ECO:0000256" key="3">
    <source>
        <dbReference type="ARBA" id="ARBA00022692"/>
    </source>
</evidence>
<dbReference type="NCBIfam" id="NF011582">
    <property type="entry name" value="PRK15006.1"/>
    <property type="match status" value="1"/>
</dbReference>
<dbReference type="SUPFAM" id="SSF81342">
    <property type="entry name" value="Transmembrane di-heme cytochromes"/>
    <property type="match status" value="1"/>
</dbReference>
<feature type="transmembrane region" description="Helical" evidence="6">
    <location>
        <begin position="308"/>
        <end position="330"/>
    </location>
</feature>
<proteinExistence type="predicted"/>
<evidence type="ECO:0000256" key="4">
    <source>
        <dbReference type="ARBA" id="ARBA00022989"/>
    </source>
</evidence>
<evidence type="ECO:0000259" key="8">
    <source>
        <dbReference type="Pfam" id="PF01292"/>
    </source>
</evidence>
<feature type="signal peptide" evidence="7">
    <location>
        <begin position="1"/>
        <end position="31"/>
    </location>
</feature>
<dbReference type="PANTHER" id="PTHR30485">
    <property type="entry name" value="NI/FE-HYDROGENASE 1 B-TYPE CYTOCHROME SUBUNIT"/>
    <property type="match status" value="1"/>
</dbReference>
<dbReference type="CDD" id="cd08168">
    <property type="entry name" value="Cytochrom_C3"/>
    <property type="match status" value="1"/>
</dbReference>
<keyword evidence="2" id="KW-1003">Cell membrane</keyword>
<dbReference type="OrthoDB" id="1117555at2"/>
<evidence type="ECO:0000256" key="6">
    <source>
        <dbReference type="SAM" id="Phobius"/>
    </source>
</evidence>
<dbReference type="SUPFAM" id="SSF48695">
    <property type="entry name" value="Multiheme cytochromes"/>
    <property type="match status" value="1"/>
</dbReference>
<dbReference type="AlphaFoldDB" id="A0A2X4UTX2"/>
<feature type="transmembrane region" description="Helical" evidence="6">
    <location>
        <begin position="454"/>
        <end position="475"/>
    </location>
</feature>
<feature type="domain" description="Cytochrome b561 bacterial/Ni-hydrogenase" evidence="8">
    <location>
        <begin position="345"/>
        <end position="531"/>
    </location>
</feature>
<dbReference type="RefSeq" id="WP_111741311.1">
    <property type="nucleotide sequence ID" value="NZ_LR698987.1"/>
</dbReference>
<comment type="subcellular location">
    <subcellularLocation>
        <location evidence="1">Cell membrane</location>
        <topology evidence="1">Multi-pass membrane protein</topology>
    </subcellularLocation>
</comment>
<keyword evidence="3 6" id="KW-0812">Transmembrane</keyword>
<gene>
    <name evidence="10" type="ORF">NCTC12151_02944</name>
</gene>
<evidence type="ECO:0000313" key="11">
    <source>
        <dbReference type="Proteomes" id="UP000249005"/>
    </source>
</evidence>
<dbReference type="KEGG" id="lri:NCTC12151_02944"/>
<evidence type="ECO:0000256" key="7">
    <source>
        <dbReference type="SAM" id="SignalP"/>
    </source>
</evidence>
<dbReference type="Proteomes" id="UP000249005">
    <property type="component" value="Chromosome 1"/>
</dbReference>
<keyword evidence="4 6" id="KW-1133">Transmembrane helix</keyword>
<dbReference type="Pfam" id="PF01292">
    <property type="entry name" value="Ni_hydr_CYTB"/>
    <property type="match status" value="1"/>
</dbReference>
<sequence length="541" mass="58843">MNMRSMGILLRRSFRLLIALGAMAWLSSAQAAAPDNSQCLRCHADSDVHAVTTQNAGKKLFISDEAYREGVHASLPCVACHQSEAGNAGFDALPHKQVTTVANSCESCHGVVKHDIVTAYQKSVHSKNIPQDKFSCQSCHDAHTAQPAVITQPDRAQIASTNAMCTDCHTRAADFKALSGKSVTTQDLSHSALPAAQLHLSSLRCIDCHAASGDKTLHAIAPAKESVSCSQCHSESSLLAQRQRFTPPGFMQEGSLLGHGLFDDASLIKTLDSLGGISAKQQTSVASAGLFVDSYMVGANGNPSIDRAVFWAVGILAAMLIAHGALRLFSQRTEPSVEWHKTYLYTLPVRCWHLLNALCFITLLFSGAVMHFAIGDLAFWAELHNTSGLILCGVWLLFLLVCVTGNGHHYRVRFNGLAGRIVRQARYYLIGIFRHEPHPESPDESAKFNVLQQLGYIGVMFLLVPLLLVSGLLMLYPEYTPNTLFGLPGKQIIAWTHYGLAAVTLLFLLVHLYLCTTGDSLGALVKGMIDGYHRHRSTSRN</sequence>
<reference evidence="10 11" key="1">
    <citation type="submission" date="2018-06" db="EMBL/GenBank/DDBJ databases">
        <authorList>
            <consortium name="Pathogen Informatics"/>
            <person name="Doyle S."/>
        </authorList>
    </citation>
    <scope>NUCLEOTIDE SEQUENCE [LARGE SCALE GENOMIC DNA]</scope>
    <source>
        <strain evidence="10 11">NCTC12151</strain>
    </source>
</reference>
<keyword evidence="5 6" id="KW-0472">Membrane</keyword>
<organism evidence="10 11">
    <name type="scientific">Leminorella richardii</name>
    <dbReference type="NCBI Taxonomy" id="158841"/>
    <lineage>
        <taxon>Bacteria</taxon>
        <taxon>Pseudomonadati</taxon>
        <taxon>Pseudomonadota</taxon>
        <taxon>Gammaproteobacteria</taxon>
        <taxon>Enterobacterales</taxon>
        <taxon>Budviciaceae</taxon>
        <taxon>Leminorella</taxon>
    </lineage>
</organism>
<dbReference type="GO" id="GO:0009061">
    <property type="term" value="P:anaerobic respiration"/>
    <property type="evidence" value="ECO:0007669"/>
    <property type="project" value="UniProtKB-ARBA"/>
</dbReference>
<feature type="domain" description="Doubled CXXCH motif" evidence="9">
    <location>
        <begin position="135"/>
        <end position="172"/>
    </location>
</feature>
<evidence type="ECO:0000256" key="5">
    <source>
        <dbReference type="ARBA" id="ARBA00023136"/>
    </source>
</evidence>
<dbReference type="GO" id="GO:0005886">
    <property type="term" value="C:plasma membrane"/>
    <property type="evidence" value="ECO:0007669"/>
    <property type="project" value="UniProtKB-SubCell"/>
</dbReference>
<dbReference type="EMBL" id="LS483470">
    <property type="protein sequence ID" value="SQI43287.1"/>
    <property type="molecule type" value="Genomic_DNA"/>
</dbReference>
<dbReference type="InterPro" id="IPR016174">
    <property type="entry name" value="Di-haem_cyt_TM"/>
</dbReference>
<dbReference type="Gene3D" id="1.10.1130.10">
    <property type="entry name" value="Flavocytochrome C3, Chain A"/>
    <property type="match status" value="1"/>
</dbReference>
<feature type="chain" id="PRO_5015921718" evidence="7">
    <location>
        <begin position="32"/>
        <end position="541"/>
    </location>
</feature>
<evidence type="ECO:0000256" key="2">
    <source>
        <dbReference type="ARBA" id="ARBA00022475"/>
    </source>
</evidence>
<dbReference type="InterPro" id="IPR036280">
    <property type="entry name" value="Multihaem_cyt_sf"/>
</dbReference>
<feature type="transmembrane region" description="Helical" evidence="6">
    <location>
        <begin position="351"/>
        <end position="374"/>
    </location>
</feature>